<dbReference type="Proteomes" id="UP000008144">
    <property type="component" value="Chromosome 14"/>
</dbReference>
<dbReference type="AlphaFoldDB" id="H2XUA1"/>
<organism evidence="1 2">
    <name type="scientific">Ciona intestinalis</name>
    <name type="common">Transparent sea squirt</name>
    <name type="synonym">Ascidia intestinalis</name>
    <dbReference type="NCBI Taxonomy" id="7719"/>
    <lineage>
        <taxon>Eukaryota</taxon>
        <taxon>Metazoa</taxon>
        <taxon>Chordata</taxon>
        <taxon>Tunicata</taxon>
        <taxon>Ascidiacea</taxon>
        <taxon>Phlebobranchia</taxon>
        <taxon>Cionidae</taxon>
        <taxon>Ciona</taxon>
    </lineage>
</organism>
<keyword evidence="2" id="KW-1185">Reference proteome</keyword>
<proteinExistence type="predicted"/>
<evidence type="ECO:0000313" key="1">
    <source>
        <dbReference type="Ensembl" id="ENSCINP00000033235.1"/>
    </source>
</evidence>
<dbReference type="EMBL" id="EAAA01001169">
    <property type="status" value="NOT_ANNOTATED_CDS"/>
    <property type="molecule type" value="Genomic_DNA"/>
</dbReference>
<reference evidence="1" key="3">
    <citation type="submission" date="2025-08" db="UniProtKB">
        <authorList>
            <consortium name="Ensembl"/>
        </authorList>
    </citation>
    <scope>IDENTIFICATION</scope>
</reference>
<sequence>MSPFFKIINKISMEIFFVFIRSLRVTQCK</sequence>
<dbReference type="HOGENOM" id="CLU_3410565_0_0_1"/>
<protein>
    <submittedName>
        <fullName evidence="1">Uncharacterized protein</fullName>
    </submittedName>
</protein>
<dbReference type="InParanoid" id="H2XUA1"/>
<dbReference type="Ensembl" id="ENSCINT00000033014.1">
    <property type="protein sequence ID" value="ENSCINP00000033235.1"/>
    <property type="gene ID" value="ENSCING00000024524.1"/>
</dbReference>
<accession>H2XUA1</accession>
<evidence type="ECO:0000313" key="2">
    <source>
        <dbReference type="Proteomes" id="UP000008144"/>
    </source>
</evidence>
<reference evidence="1" key="4">
    <citation type="submission" date="2025-09" db="UniProtKB">
        <authorList>
            <consortium name="Ensembl"/>
        </authorList>
    </citation>
    <scope>IDENTIFICATION</scope>
</reference>
<reference evidence="2" key="1">
    <citation type="journal article" date="2002" name="Science">
        <title>The draft genome of Ciona intestinalis: insights into chordate and vertebrate origins.</title>
        <authorList>
            <person name="Dehal P."/>
            <person name="Satou Y."/>
            <person name="Campbell R.K."/>
            <person name="Chapman J."/>
            <person name="Degnan B."/>
            <person name="De Tomaso A."/>
            <person name="Davidson B."/>
            <person name="Di Gregorio A."/>
            <person name="Gelpke M."/>
            <person name="Goodstein D.M."/>
            <person name="Harafuji N."/>
            <person name="Hastings K.E."/>
            <person name="Ho I."/>
            <person name="Hotta K."/>
            <person name="Huang W."/>
            <person name="Kawashima T."/>
            <person name="Lemaire P."/>
            <person name="Martinez D."/>
            <person name="Meinertzhagen I.A."/>
            <person name="Necula S."/>
            <person name="Nonaka M."/>
            <person name="Putnam N."/>
            <person name="Rash S."/>
            <person name="Saiga H."/>
            <person name="Satake M."/>
            <person name="Terry A."/>
            <person name="Yamada L."/>
            <person name="Wang H.G."/>
            <person name="Awazu S."/>
            <person name="Azumi K."/>
            <person name="Boore J."/>
            <person name="Branno M."/>
            <person name="Chin-Bow S."/>
            <person name="DeSantis R."/>
            <person name="Doyle S."/>
            <person name="Francino P."/>
            <person name="Keys D.N."/>
            <person name="Haga S."/>
            <person name="Hayashi H."/>
            <person name="Hino K."/>
            <person name="Imai K.S."/>
            <person name="Inaba K."/>
            <person name="Kano S."/>
            <person name="Kobayashi K."/>
            <person name="Kobayashi M."/>
            <person name="Lee B.I."/>
            <person name="Makabe K.W."/>
            <person name="Manohar C."/>
            <person name="Matassi G."/>
            <person name="Medina M."/>
            <person name="Mochizuki Y."/>
            <person name="Mount S."/>
            <person name="Morishita T."/>
            <person name="Miura S."/>
            <person name="Nakayama A."/>
            <person name="Nishizaka S."/>
            <person name="Nomoto H."/>
            <person name="Ohta F."/>
            <person name="Oishi K."/>
            <person name="Rigoutsos I."/>
            <person name="Sano M."/>
            <person name="Sasaki A."/>
            <person name="Sasakura Y."/>
            <person name="Shoguchi E."/>
            <person name="Shin-i T."/>
            <person name="Spagnuolo A."/>
            <person name="Stainier D."/>
            <person name="Suzuki M.M."/>
            <person name="Tassy O."/>
            <person name="Takatori N."/>
            <person name="Tokuoka M."/>
            <person name="Yagi K."/>
            <person name="Yoshizaki F."/>
            <person name="Wada S."/>
            <person name="Zhang C."/>
            <person name="Hyatt P.D."/>
            <person name="Larimer F."/>
            <person name="Detter C."/>
            <person name="Doggett N."/>
            <person name="Glavina T."/>
            <person name="Hawkins T."/>
            <person name="Richardson P."/>
            <person name="Lucas S."/>
            <person name="Kohara Y."/>
            <person name="Levine M."/>
            <person name="Satoh N."/>
            <person name="Rokhsar D.S."/>
        </authorList>
    </citation>
    <scope>NUCLEOTIDE SEQUENCE [LARGE SCALE GENOMIC DNA]</scope>
</reference>
<name>H2XUA1_CIOIN</name>
<reference evidence="1" key="2">
    <citation type="journal article" date="2008" name="Genome Biol.">
        <title>Improved genome assembly and evidence-based global gene model set for the chordate Ciona intestinalis: new insight into intron and operon populations.</title>
        <authorList>
            <person name="Satou Y."/>
            <person name="Mineta K."/>
            <person name="Ogasawara M."/>
            <person name="Sasakura Y."/>
            <person name="Shoguchi E."/>
            <person name="Ueno K."/>
            <person name="Yamada L."/>
            <person name="Matsumoto J."/>
            <person name="Wasserscheid J."/>
            <person name="Dewar K."/>
            <person name="Wiley G.B."/>
            <person name="Macmil S.L."/>
            <person name="Roe B.A."/>
            <person name="Zeller R.W."/>
            <person name="Hastings K.E."/>
            <person name="Lemaire P."/>
            <person name="Lindquist E."/>
            <person name="Endo T."/>
            <person name="Hotta K."/>
            <person name="Inaba K."/>
        </authorList>
    </citation>
    <scope>NUCLEOTIDE SEQUENCE [LARGE SCALE GENOMIC DNA]</scope>
    <source>
        <strain evidence="1">wild type</strain>
    </source>
</reference>